<dbReference type="EMBL" id="JAFBDQ010000019">
    <property type="protein sequence ID" value="MBM7557879.1"/>
    <property type="molecule type" value="Genomic_DNA"/>
</dbReference>
<dbReference type="RefSeq" id="WP_204702740.1">
    <property type="nucleotide sequence ID" value="NZ_JAFBDQ010000019.1"/>
</dbReference>
<sequence length="89" mass="10649">MGTIPLESNTITLNNDQNAKVQLFTTTDDMCRQEIDGSYLCRIDVNGKIFGRDFLIKDFNKYHYQNFLKKFAREPNYREQWFMDYFSKG</sequence>
<proteinExistence type="predicted"/>
<protein>
    <submittedName>
        <fullName evidence="1">Uncharacterized protein</fullName>
    </submittedName>
</protein>
<accession>A0A938XU01</accession>
<evidence type="ECO:0000313" key="1">
    <source>
        <dbReference type="EMBL" id="MBM7557879.1"/>
    </source>
</evidence>
<reference evidence="1" key="1">
    <citation type="submission" date="2021-01" db="EMBL/GenBank/DDBJ databases">
        <title>Genomic Encyclopedia of Type Strains, Phase IV (KMG-IV): sequencing the most valuable type-strain genomes for metagenomic binning, comparative biology and taxonomic classification.</title>
        <authorList>
            <person name="Goeker M."/>
        </authorList>
    </citation>
    <scope>NUCLEOTIDE SEQUENCE</scope>
    <source>
        <strain evidence="1">DSM 23230</strain>
    </source>
</reference>
<evidence type="ECO:0000313" key="2">
    <source>
        <dbReference type="Proteomes" id="UP000774000"/>
    </source>
</evidence>
<dbReference type="AlphaFoldDB" id="A0A938XU01"/>
<organism evidence="1 2">
    <name type="scientific">Halanaerobacter jeridensis</name>
    <dbReference type="NCBI Taxonomy" id="706427"/>
    <lineage>
        <taxon>Bacteria</taxon>
        <taxon>Bacillati</taxon>
        <taxon>Bacillota</taxon>
        <taxon>Clostridia</taxon>
        <taxon>Halanaerobiales</taxon>
        <taxon>Halobacteroidaceae</taxon>
        <taxon>Halanaerobacter</taxon>
    </lineage>
</organism>
<dbReference type="Proteomes" id="UP000774000">
    <property type="component" value="Unassembled WGS sequence"/>
</dbReference>
<comment type="caution">
    <text evidence="1">The sequence shown here is derived from an EMBL/GenBank/DDBJ whole genome shotgun (WGS) entry which is preliminary data.</text>
</comment>
<gene>
    <name evidence="1" type="ORF">JOC47_002747</name>
</gene>
<name>A0A938XU01_9FIRM</name>
<keyword evidence="2" id="KW-1185">Reference proteome</keyword>